<dbReference type="GO" id="GO:0016740">
    <property type="term" value="F:transferase activity"/>
    <property type="evidence" value="ECO:0007669"/>
    <property type="project" value="UniProtKB-KW"/>
</dbReference>
<dbReference type="OrthoDB" id="9803241at2"/>
<dbReference type="Proteomes" id="UP000008718">
    <property type="component" value="Chromosome"/>
</dbReference>
<gene>
    <name evidence="1" type="ordered locus">Palpr_2237</name>
</gene>
<dbReference type="RefSeq" id="WP_013445742.1">
    <property type="nucleotide sequence ID" value="NC_014734.1"/>
</dbReference>
<evidence type="ECO:0000313" key="1">
    <source>
        <dbReference type="EMBL" id="ADQ80373.1"/>
    </source>
</evidence>
<name>E4T6M9_PALPW</name>
<evidence type="ECO:0000313" key="2">
    <source>
        <dbReference type="Proteomes" id="UP000008718"/>
    </source>
</evidence>
<dbReference type="AlphaFoldDB" id="E4T6M9"/>
<organism evidence="1 2">
    <name type="scientific">Paludibacter propionicigenes (strain DSM 17365 / JCM 13257 / WB4)</name>
    <dbReference type="NCBI Taxonomy" id="694427"/>
    <lineage>
        <taxon>Bacteria</taxon>
        <taxon>Pseudomonadati</taxon>
        <taxon>Bacteroidota</taxon>
        <taxon>Bacteroidia</taxon>
        <taxon>Bacteroidales</taxon>
        <taxon>Paludibacteraceae</taxon>
        <taxon>Paludibacter</taxon>
    </lineage>
</organism>
<dbReference type="Gene3D" id="3.40.50.2000">
    <property type="entry name" value="Glycogen Phosphorylase B"/>
    <property type="match status" value="1"/>
</dbReference>
<dbReference type="SUPFAM" id="SSF53756">
    <property type="entry name" value="UDP-Glycosyltransferase/glycogen phosphorylase"/>
    <property type="match status" value="1"/>
</dbReference>
<accession>E4T6M9</accession>
<protein>
    <submittedName>
        <fullName evidence="1">Glycosyltransferase 28 domain protein</fullName>
    </submittedName>
</protein>
<dbReference type="STRING" id="694427.Palpr_2237"/>
<dbReference type="eggNOG" id="COG0707">
    <property type="taxonomic scope" value="Bacteria"/>
</dbReference>
<keyword evidence="1" id="KW-0808">Transferase</keyword>
<dbReference type="HOGENOM" id="CLU_789629_0_0_10"/>
<reference key="1">
    <citation type="submission" date="2010-11" db="EMBL/GenBank/DDBJ databases">
        <title>The complete genome of Paludibacter propionicigenes DSM 17365.</title>
        <authorList>
            <consortium name="US DOE Joint Genome Institute (JGI-PGF)"/>
            <person name="Lucas S."/>
            <person name="Copeland A."/>
            <person name="Lapidus A."/>
            <person name="Bruce D."/>
            <person name="Goodwin L."/>
            <person name="Pitluck S."/>
            <person name="Kyrpides N."/>
            <person name="Mavromatis K."/>
            <person name="Ivanova N."/>
            <person name="Munk A.C."/>
            <person name="Brettin T."/>
            <person name="Detter J.C."/>
            <person name="Han C."/>
            <person name="Tapia R."/>
            <person name="Land M."/>
            <person name="Hauser L."/>
            <person name="Markowitz V."/>
            <person name="Cheng J.-F."/>
            <person name="Hugenholtz P."/>
            <person name="Woyke T."/>
            <person name="Wu D."/>
            <person name="Gronow S."/>
            <person name="Wellnitz S."/>
            <person name="Brambilla E."/>
            <person name="Klenk H.-P."/>
            <person name="Eisen J.A."/>
        </authorList>
    </citation>
    <scope>NUCLEOTIDE SEQUENCE</scope>
    <source>
        <strain>WB4</strain>
    </source>
</reference>
<dbReference type="EMBL" id="CP002345">
    <property type="protein sequence ID" value="ADQ80373.1"/>
    <property type="molecule type" value="Genomic_DNA"/>
</dbReference>
<dbReference type="KEGG" id="ppn:Palpr_2237"/>
<proteinExistence type="predicted"/>
<keyword evidence="2" id="KW-1185">Reference proteome</keyword>
<sequence>MKILICPLNWGLGHATRCVPIIRKLMSEGHEPVVVADGFPLAFLQQEFPSLRFIEFPSYAVYYAAGKSQVGVMLFNFPNIIAGTIREHFWLRNLLQSEHFDQVISDNRFGMWNKRVHSIYITHQLMVKMPQGLKILEPLVQRIHKAFINRYDECWIPDREEGGGLSGDLAHQYPLPANAKFIGVLSRFLGMENINPNSEFDVVAVISGVEPQRTIFETALIEQYKSRTEKVLIVCGQPQTVKNERKLGNISLVAHLPDAEMAAVLLGAKKIICRSGYSSIMDLEALKCLHKAELVPTPGQTEQEYLYSVNSYQ</sequence>
<reference evidence="1 2" key="2">
    <citation type="journal article" date="2011" name="Stand. Genomic Sci.">
        <title>Complete genome sequence of Paludibacter propionicigenes type strain (WB4).</title>
        <authorList>
            <person name="Gronow S."/>
            <person name="Munk C."/>
            <person name="Lapidus A."/>
            <person name="Nolan M."/>
            <person name="Lucas S."/>
            <person name="Hammon N."/>
            <person name="Deshpande S."/>
            <person name="Cheng J.F."/>
            <person name="Tapia R."/>
            <person name="Han C."/>
            <person name="Goodwin L."/>
            <person name="Pitluck S."/>
            <person name="Liolios K."/>
            <person name="Ivanova N."/>
            <person name="Mavromatis K."/>
            <person name="Mikhailova N."/>
            <person name="Pati A."/>
            <person name="Chen A."/>
            <person name="Palaniappan K."/>
            <person name="Land M."/>
            <person name="Hauser L."/>
            <person name="Chang Y.J."/>
            <person name="Jeffries C.D."/>
            <person name="Brambilla E."/>
            <person name="Rohde M."/>
            <person name="Goker M."/>
            <person name="Detter J.C."/>
            <person name="Woyke T."/>
            <person name="Bristow J."/>
            <person name="Eisen J.A."/>
            <person name="Markowitz V."/>
            <person name="Hugenholtz P."/>
            <person name="Kyrpides N.C."/>
            <person name="Klenk H.P."/>
        </authorList>
    </citation>
    <scope>NUCLEOTIDE SEQUENCE [LARGE SCALE GENOMIC DNA]</scope>
    <source>
        <strain evidence="2">DSM 17365 / JCM 13257 / WB4</strain>
    </source>
</reference>